<protein>
    <recommendedName>
        <fullName evidence="6">RDD domain-containing protein</fullName>
    </recommendedName>
</protein>
<gene>
    <name evidence="7" type="ORF">C8Z91_06905</name>
</gene>
<comment type="caution">
    <text evidence="7">The sequence shown here is derived from an EMBL/GenBank/DDBJ whole genome shotgun (WGS) entry which is preliminary data.</text>
</comment>
<dbReference type="InterPro" id="IPR010432">
    <property type="entry name" value="RDD"/>
</dbReference>
<evidence type="ECO:0000313" key="8">
    <source>
        <dbReference type="Proteomes" id="UP000244184"/>
    </source>
</evidence>
<proteinExistence type="predicted"/>
<keyword evidence="3 5" id="KW-1133">Transmembrane helix</keyword>
<feature type="transmembrane region" description="Helical" evidence="5">
    <location>
        <begin position="26"/>
        <end position="47"/>
    </location>
</feature>
<dbReference type="Proteomes" id="UP000244184">
    <property type="component" value="Unassembled WGS sequence"/>
</dbReference>
<name>A0A2T6G6L3_9BACL</name>
<dbReference type="GO" id="GO:0016020">
    <property type="term" value="C:membrane"/>
    <property type="evidence" value="ECO:0007669"/>
    <property type="project" value="UniProtKB-SubCell"/>
</dbReference>
<evidence type="ECO:0000256" key="1">
    <source>
        <dbReference type="ARBA" id="ARBA00004141"/>
    </source>
</evidence>
<reference evidence="7 8" key="1">
    <citation type="submission" date="2018-03" db="EMBL/GenBank/DDBJ databases">
        <title>Genome sequence of Paenibacillus elgii strain AC13 an antimicrobial compound producing bacteria.</title>
        <authorList>
            <person name="Kurokawa A.S."/>
            <person name="Araujo J.F."/>
            <person name="Costa R.A."/>
            <person name="Ortega D.B."/>
            <person name="Pires A.S."/>
            <person name="Pappas G.J.Jr."/>
            <person name="Franco O.L."/>
            <person name="Barreto C."/>
            <person name="Magalhaes B.S."/>
            <person name="Kruger R.H."/>
        </authorList>
    </citation>
    <scope>NUCLEOTIDE SEQUENCE [LARGE SCALE GENOMIC DNA]</scope>
    <source>
        <strain evidence="7 8">AC13</strain>
    </source>
</reference>
<evidence type="ECO:0000256" key="4">
    <source>
        <dbReference type="ARBA" id="ARBA00023136"/>
    </source>
</evidence>
<feature type="transmembrane region" description="Helical" evidence="5">
    <location>
        <begin position="112"/>
        <end position="137"/>
    </location>
</feature>
<dbReference type="Pfam" id="PF06271">
    <property type="entry name" value="RDD"/>
    <property type="match status" value="1"/>
</dbReference>
<sequence>MLINLDSASENVSNESLPAPRPWVRFWARSFDVYTFSIAVGILWGLIDAESLDHVNNTLLSVLLTFSWLFVEGACVAIFGTTLGKWLLKITILNHQGQKLTPAQAFQRSRLVWWRGTGLGIGIPKLIACIIGHSRLVREGITTWDRDMGNTIVHGQISWWRGLIVGIALILTFAISVYGYFL</sequence>
<organism evidence="7 8">
    <name type="scientific">Paenibacillus elgii</name>
    <dbReference type="NCBI Taxonomy" id="189691"/>
    <lineage>
        <taxon>Bacteria</taxon>
        <taxon>Bacillati</taxon>
        <taxon>Bacillota</taxon>
        <taxon>Bacilli</taxon>
        <taxon>Bacillales</taxon>
        <taxon>Paenibacillaceae</taxon>
        <taxon>Paenibacillus</taxon>
    </lineage>
</organism>
<comment type="subcellular location">
    <subcellularLocation>
        <location evidence="1">Membrane</location>
        <topology evidence="1">Multi-pass membrane protein</topology>
    </subcellularLocation>
</comment>
<accession>A0A2T6G6L3</accession>
<evidence type="ECO:0000256" key="2">
    <source>
        <dbReference type="ARBA" id="ARBA00022692"/>
    </source>
</evidence>
<evidence type="ECO:0000313" key="7">
    <source>
        <dbReference type="EMBL" id="PUA39795.1"/>
    </source>
</evidence>
<keyword evidence="4 5" id="KW-0472">Membrane</keyword>
<feature type="transmembrane region" description="Helical" evidence="5">
    <location>
        <begin position="158"/>
        <end position="181"/>
    </location>
</feature>
<feature type="transmembrane region" description="Helical" evidence="5">
    <location>
        <begin position="59"/>
        <end position="79"/>
    </location>
</feature>
<feature type="domain" description="RDD" evidence="6">
    <location>
        <begin position="20"/>
        <end position="132"/>
    </location>
</feature>
<evidence type="ECO:0000259" key="6">
    <source>
        <dbReference type="Pfam" id="PF06271"/>
    </source>
</evidence>
<dbReference type="EMBL" id="PYHP01000019">
    <property type="protein sequence ID" value="PUA39795.1"/>
    <property type="molecule type" value="Genomic_DNA"/>
</dbReference>
<dbReference type="AlphaFoldDB" id="A0A2T6G6L3"/>
<evidence type="ECO:0000256" key="5">
    <source>
        <dbReference type="SAM" id="Phobius"/>
    </source>
</evidence>
<evidence type="ECO:0000256" key="3">
    <source>
        <dbReference type="ARBA" id="ARBA00022989"/>
    </source>
</evidence>
<keyword evidence="2 5" id="KW-0812">Transmembrane</keyword>